<dbReference type="EMBL" id="OC000715">
    <property type="protein sequence ID" value="CAD7258147.1"/>
    <property type="molecule type" value="Genomic_DNA"/>
</dbReference>
<proteinExistence type="predicted"/>
<protein>
    <submittedName>
        <fullName evidence="2">Uncharacterized protein</fullName>
    </submittedName>
</protein>
<sequence length="208" mass="23176">MHPTFARSFSGPSLDTRSQTSLPPPVSDVLDHAPTDASIKILMALTPGISVHIYRDEFQAFFVKGNKQVTECLINQDNGKCIIIMHTRKSVLLKSIRRRLQKEVEEAKLQKQQAPSNPWCYTPPGFTRDTPCEDGGVVSPLSVTNTGRSETSVLNDTPTFALTLDNKCLLKNDSSKKCPFDEVEDCDVLQQFYMPPTLCMLDEDNAVL</sequence>
<evidence type="ECO:0000256" key="1">
    <source>
        <dbReference type="SAM" id="MobiDB-lite"/>
    </source>
</evidence>
<dbReference type="AlphaFoldDB" id="A0A7R9FXJ5"/>
<organism evidence="2">
    <name type="scientific">Timema shepardi</name>
    <name type="common">Walking stick</name>
    <dbReference type="NCBI Taxonomy" id="629360"/>
    <lineage>
        <taxon>Eukaryota</taxon>
        <taxon>Metazoa</taxon>
        <taxon>Ecdysozoa</taxon>
        <taxon>Arthropoda</taxon>
        <taxon>Hexapoda</taxon>
        <taxon>Insecta</taxon>
        <taxon>Pterygota</taxon>
        <taxon>Neoptera</taxon>
        <taxon>Polyneoptera</taxon>
        <taxon>Phasmatodea</taxon>
        <taxon>Timematodea</taxon>
        <taxon>Timematoidea</taxon>
        <taxon>Timematidae</taxon>
        <taxon>Timema</taxon>
    </lineage>
</organism>
<name>A0A7R9FXJ5_TIMSH</name>
<accession>A0A7R9FXJ5</accession>
<feature type="compositionally biased region" description="Polar residues" evidence="1">
    <location>
        <begin position="10"/>
        <end position="21"/>
    </location>
</feature>
<reference evidence="2" key="1">
    <citation type="submission" date="2020-11" db="EMBL/GenBank/DDBJ databases">
        <authorList>
            <person name="Tran Van P."/>
        </authorList>
    </citation>
    <scope>NUCLEOTIDE SEQUENCE</scope>
</reference>
<feature type="region of interest" description="Disordered" evidence="1">
    <location>
        <begin position="1"/>
        <end position="27"/>
    </location>
</feature>
<evidence type="ECO:0000313" key="2">
    <source>
        <dbReference type="EMBL" id="CAD7258147.1"/>
    </source>
</evidence>
<gene>
    <name evidence="2" type="ORF">TSIB3V08_LOCUS2389</name>
</gene>